<proteinExistence type="predicted"/>
<feature type="region of interest" description="Disordered" evidence="1">
    <location>
        <begin position="1"/>
        <end position="22"/>
    </location>
</feature>
<protein>
    <submittedName>
        <fullName evidence="2">Uncharacterized protein</fullName>
    </submittedName>
</protein>
<evidence type="ECO:0000313" key="2">
    <source>
        <dbReference type="EMBL" id="CEK84294.1"/>
    </source>
</evidence>
<name>A0A0B7ATE1_9EUPU</name>
<feature type="compositionally biased region" description="Basic residues" evidence="1">
    <location>
        <begin position="1"/>
        <end position="15"/>
    </location>
</feature>
<sequence length="49" mass="5951">MRCLHKLTNKHKKRQSNQYQHQRQGWNNTVLELFSETENEVVWPLSKNA</sequence>
<dbReference type="AlphaFoldDB" id="A0A0B7ATE1"/>
<reference evidence="2" key="1">
    <citation type="submission" date="2014-12" db="EMBL/GenBank/DDBJ databases">
        <title>Insight into the proteome of Arion vulgaris.</title>
        <authorList>
            <person name="Aradska J."/>
            <person name="Bulat T."/>
            <person name="Smidak R."/>
            <person name="Sarate P."/>
            <person name="Gangsoo J."/>
            <person name="Sialana F."/>
            <person name="Bilban M."/>
            <person name="Lubec G."/>
        </authorList>
    </citation>
    <scope>NUCLEOTIDE SEQUENCE</scope>
    <source>
        <tissue evidence="2">Skin</tissue>
    </source>
</reference>
<feature type="non-terminal residue" evidence="2">
    <location>
        <position position="49"/>
    </location>
</feature>
<accession>A0A0B7ATE1</accession>
<evidence type="ECO:0000256" key="1">
    <source>
        <dbReference type="SAM" id="MobiDB-lite"/>
    </source>
</evidence>
<organism evidence="2">
    <name type="scientific">Arion vulgaris</name>
    <dbReference type="NCBI Taxonomy" id="1028688"/>
    <lineage>
        <taxon>Eukaryota</taxon>
        <taxon>Metazoa</taxon>
        <taxon>Spiralia</taxon>
        <taxon>Lophotrochozoa</taxon>
        <taxon>Mollusca</taxon>
        <taxon>Gastropoda</taxon>
        <taxon>Heterobranchia</taxon>
        <taxon>Euthyneura</taxon>
        <taxon>Panpulmonata</taxon>
        <taxon>Eupulmonata</taxon>
        <taxon>Stylommatophora</taxon>
        <taxon>Helicina</taxon>
        <taxon>Arionoidea</taxon>
        <taxon>Arionidae</taxon>
        <taxon>Arion</taxon>
    </lineage>
</organism>
<dbReference type="EMBL" id="HACG01037429">
    <property type="protein sequence ID" value="CEK84294.1"/>
    <property type="molecule type" value="Transcribed_RNA"/>
</dbReference>
<gene>
    <name evidence="2" type="primary">ORF141903</name>
</gene>